<sequence>MIVSIVITSAVAAAVAGAVWITSDKRAAKRIGVDTASPHWREAFALTSRLLIQEAQRLGVETEGRDVRTLAKAVRAARERQQDGAAHAAQIRAAMPNWIREAAPF</sequence>
<proteinExistence type="predicted"/>
<gene>
    <name evidence="1" type="ORF">CHO01_31700</name>
    <name evidence="2" type="ORF">HNR08_003564</name>
</gene>
<comment type="caution">
    <text evidence="1">The sequence shown here is derived from an EMBL/GenBank/DDBJ whole genome shotgun (WGS) entry which is preliminary data.</text>
</comment>
<reference evidence="1 3" key="1">
    <citation type="submission" date="2019-07" db="EMBL/GenBank/DDBJ databases">
        <title>Whole genome shotgun sequence of Cellulomonas hominis NBRC 16055.</title>
        <authorList>
            <person name="Hosoyama A."/>
            <person name="Uohara A."/>
            <person name="Ohji S."/>
            <person name="Ichikawa N."/>
        </authorList>
    </citation>
    <scope>NUCLEOTIDE SEQUENCE [LARGE SCALE GENOMIC DNA]</scope>
    <source>
        <strain evidence="1 3">NBRC 16055</strain>
    </source>
</reference>
<dbReference type="OrthoDB" id="2888727at2"/>
<dbReference type="AlphaFoldDB" id="A0A511FHL1"/>
<dbReference type="EMBL" id="BJVQ01000060">
    <property type="protein sequence ID" value="GEL48054.1"/>
    <property type="molecule type" value="Genomic_DNA"/>
</dbReference>
<reference evidence="2 4" key="2">
    <citation type="submission" date="2020-08" db="EMBL/GenBank/DDBJ databases">
        <title>Sequencing the genomes of 1000 actinobacteria strains.</title>
        <authorList>
            <person name="Klenk H.-P."/>
        </authorList>
    </citation>
    <scope>NUCLEOTIDE SEQUENCE [LARGE SCALE GENOMIC DNA]</scope>
    <source>
        <strain evidence="2 4">DSM 9581</strain>
    </source>
</reference>
<dbReference type="Proteomes" id="UP000321723">
    <property type="component" value="Unassembled WGS sequence"/>
</dbReference>
<organism evidence="1 3">
    <name type="scientific">Cellulomonas hominis</name>
    <dbReference type="NCBI Taxonomy" id="156981"/>
    <lineage>
        <taxon>Bacteria</taxon>
        <taxon>Bacillati</taxon>
        <taxon>Actinomycetota</taxon>
        <taxon>Actinomycetes</taxon>
        <taxon>Micrococcales</taxon>
        <taxon>Cellulomonadaceae</taxon>
        <taxon>Cellulomonas</taxon>
    </lineage>
</organism>
<dbReference type="RefSeq" id="WP_146839735.1">
    <property type="nucleotide sequence ID" value="NZ_BJVQ01000060.1"/>
</dbReference>
<dbReference type="Proteomes" id="UP000564629">
    <property type="component" value="Unassembled WGS sequence"/>
</dbReference>
<evidence type="ECO:0000313" key="4">
    <source>
        <dbReference type="Proteomes" id="UP000564629"/>
    </source>
</evidence>
<protein>
    <submittedName>
        <fullName evidence="2">Putative membrane protein</fullName>
    </submittedName>
</protein>
<dbReference type="EMBL" id="JACHDN010000001">
    <property type="protein sequence ID" value="MBB5474828.1"/>
    <property type="molecule type" value="Genomic_DNA"/>
</dbReference>
<name>A0A511FHL1_9CELL</name>
<evidence type="ECO:0000313" key="1">
    <source>
        <dbReference type="EMBL" id="GEL48054.1"/>
    </source>
</evidence>
<keyword evidence="3" id="KW-1185">Reference proteome</keyword>
<evidence type="ECO:0000313" key="3">
    <source>
        <dbReference type="Proteomes" id="UP000321723"/>
    </source>
</evidence>
<evidence type="ECO:0000313" key="2">
    <source>
        <dbReference type="EMBL" id="MBB5474828.1"/>
    </source>
</evidence>
<accession>A0A511FHL1</accession>